<name>A0A6G0U6F2_APHGL</name>
<comment type="caution">
    <text evidence="1">The sequence shown here is derived from an EMBL/GenBank/DDBJ whole genome shotgun (WGS) entry which is preliminary data.</text>
</comment>
<organism evidence="1 2">
    <name type="scientific">Aphis glycines</name>
    <name type="common">Soybean aphid</name>
    <dbReference type="NCBI Taxonomy" id="307491"/>
    <lineage>
        <taxon>Eukaryota</taxon>
        <taxon>Metazoa</taxon>
        <taxon>Ecdysozoa</taxon>
        <taxon>Arthropoda</taxon>
        <taxon>Hexapoda</taxon>
        <taxon>Insecta</taxon>
        <taxon>Pterygota</taxon>
        <taxon>Neoptera</taxon>
        <taxon>Paraneoptera</taxon>
        <taxon>Hemiptera</taxon>
        <taxon>Sternorrhyncha</taxon>
        <taxon>Aphidomorpha</taxon>
        <taxon>Aphidoidea</taxon>
        <taxon>Aphididae</taxon>
        <taxon>Aphidini</taxon>
        <taxon>Aphis</taxon>
        <taxon>Aphis</taxon>
    </lineage>
</organism>
<protein>
    <submittedName>
        <fullName evidence="1">Uncharacterized protein</fullName>
    </submittedName>
</protein>
<dbReference type="AlphaFoldDB" id="A0A6G0U6F2"/>
<keyword evidence="2" id="KW-1185">Reference proteome</keyword>
<sequence>MDYKFCSSKYSSSYLNFNYTNIIQSKIYKNLFLLYVASEHNLIQYLLKSLTRHECKHNYQFLRKLSTLDVREVDVLPSPLDATVAVRRIDALSLPSDDDGVSRLDGGVFLNLAITLSNFCINKSTSDFLTPIEAPATSLTSTDDITLQPDYFVYPINVHHILLQSFQVLSVNAVPKDSNVIKISITGLQDALPNYFRKLNFLSNPAIIAPPTGTKKQATFSSESDTLGAKQLVVLRTHTILSDPSVDNCASIADTSVCNSSPHCMGSIIIGCRPILWHWVELQQYFLTCQYHES</sequence>
<dbReference type="Proteomes" id="UP000475862">
    <property type="component" value="Unassembled WGS sequence"/>
</dbReference>
<proteinExistence type="predicted"/>
<gene>
    <name evidence="1" type="ORF">AGLY_000247</name>
</gene>
<evidence type="ECO:0000313" key="2">
    <source>
        <dbReference type="Proteomes" id="UP000475862"/>
    </source>
</evidence>
<reference evidence="1 2" key="1">
    <citation type="submission" date="2019-08" db="EMBL/GenBank/DDBJ databases">
        <title>The genome of the soybean aphid Biotype 1, its phylome, world population structure and adaptation to the North American continent.</title>
        <authorList>
            <person name="Giordano R."/>
            <person name="Donthu R.K."/>
            <person name="Hernandez A.G."/>
            <person name="Wright C.L."/>
            <person name="Zimin A.V."/>
        </authorList>
    </citation>
    <scope>NUCLEOTIDE SEQUENCE [LARGE SCALE GENOMIC DNA]</scope>
    <source>
        <tissue evidence="1">Whole aphids</tissue>
    </source>
</reference>
<dbReference type="EMBL" id="VYZN01000001">
    <property type="protein sequence ID" value="KAE9544705.1"/>
    <property type="molecule type" value="Genomic_DNA"/>
</dbReference>
<evidence type="ECO:0000313" key="1">
    <source>
        <dbReference type="EMBL" id="KAE9544705.1"/>
    </source>
</evidence>
<accession>A0A6G0U6F2</accession>